<gene>
    <name evidence="7" type="ORF">NDK43_12825</name>
</gene>
<protein>
    <submittedName>
        <fullName evidence="7">Aromatic acid exporter family protein</fullName>
    </submittedName>
</protein>
<proteinExistence type="predicted"/>
<comment type="subcellular location">
    <subcellularLocation>
        <location evidence="1">Membrane</location>
        <topology evidence="1">Multi-pass membrane protein</topology>
    </subcellularLocation>
</comment>
<accession>A0ABT0W9X1</accession>
<feature type="domain" description="Integral membrane bound transporter" evidence="6">
    <location>
        <begin position="31"/>
        <end position="148"/>
    </location>
</feature>
<evidence type="ECO:0000313" key="8">
    <source>
        <dbReference type="Proteomes" id="UP001523262"/>
    </source>
</evidence>
<evidence type="ECO:0000256" key="1">
    <source>
        <dbReference type="ARBA" id="ARBA00004141"/>
    </source>
</evidence>
<evidence type="ECO:0000256" key="4">
    <source>
        <dbReference type="ARBA" id="ARBA00023136"/>
    </source>
</evidence>
<dbReference type="InterPro" id="IPR052984">
    <property type="entry name" value="UPF0421"/>
</dbReference>
<evidence type="ECO:0000256" key="5">
    <source>
        <dbReference type="SAM" id="Phobius"/>
    </source>
</evidence>
<reference evidence="7 8" key="1">
    <citation type="submission" date="2022-06" db="EMBL/GenBank/DDBJ databases">
        <authorList>
            <person name="Jeon C.O."/>
        </authorList>
    </citation>
    <scope>NUCLEOTIDE SEQUENCE [LARGE SCALE GENOMIC DNA]</scope>
    <source>
        <strain evidence="7 8">KCTC 13943</strain>
    </source>
</reference>
<evidence type="ECO:0000256" key="2">
    <source>
        <dbReference type="ARBA" id="ARBA00022692"/>
    </source>
</evidence>
<evidence type="ECO:0000256" key="3">
    <source>
        <dbReference type="ARBA" id="ARBA00022989"/>
    </source>
</evidence>
<keyword evidence="4 5" id="KW-0472">Membrane</keyword>
<feature type="transmembrane region" description="Helical" evidence="5">
    <location>
        <begin position="88"/>
        <end position="104"/>
    </location>
</feature>
<name>A0ABT0W9X1_9BACI</name>
<feature type="transmembrane region" description="Helical" evidence="5">
    <location>
        <begin position="63"/>
        <end position="82"/>
    </location>
</feature>
<dbReference type="EMBL" id="JAMQCR010000001">
    <property type="protein sequence ID" value="MCM2533114.1"/>
    <property type="molecule type" value="Genomic_DNA"/>
</dbReference>
<comment type="caution">
    <text evidence="7">The sequence shown here is derived from an EMBL/GenBank/DDBJ whole genome shotgun (WGS) entry which is preliminary data.</text>
</comment>
<dbReference type="Pfam" id="PF13515">
    <property type="entry name" value="FUSC_2"/>
    <property type="match status" value="1"/>
</dbReference>
<sequence length="338" mass="38437">MNKDKQLKKQMENKTILIWKMAIASTVSWDLAKLVGSHHPYLAPISVILCLQSTVNRSIRFSFHRMVGTIIGIAVVVLLAPLLKVNGWTLGLLIIIGCYLAKWLKRDETAIYQVALTVLLVFVMGNKSGQYPIDRFRDTMIGAIIAVILHMLVHPPNFTEQAAKSVHRFTEHLTTTFTQVSSWIQTGLEKNVGYSLQMETKKLLQELHQTKNHIKDATNSLKYNPLAKKSEKELQEYHQRIYYLTQGYTYLSSIVGTLMAWSSAGTITPKHQLIWTEQMKALAPIFQTKENLAELGPPGETLKVTIPTELEEQRFHIALYLETIGLLKKMNELPRNKV</sequence>
<dbReference type="PANTHER" id="PTHR40064">
    <property type="entry name" value="MEMBRANE PROTEIN-RELATED"/>
    <property type="match status" value="1"/>
</dbReference>
<evidence type="ECO:0000313" key="7">
    <source>
        <dbReference type="EMBL" id="MCM2533114.1"/>
    </source>
</evidence>
<dbReference type="InterPro" id="IPR049453">
    <property type="entry name" value="Memb_transporter_dom"/>
</dbReference>
<keyword evidence="8" id="KW-1185">Reference proteome</keyword>
<organism evidence="7 8">
    <name type="scientific">Neobacillus pocheonensis</name>
    <dbReference type="NCBI Taxonomy" id="363869"/>
    <lineage>
        <taxon>Bacteria</taxon>
        <taxon>Bacillati</taxon>
        <taxon>Bacillota</taxon>
        <taxon>Bacilli</taxon>
        <taxon>Bacillales</taxon>
        <taxon>Bacillaceae</taxon>
        <taxon>Neobacillus</taxon>
    </lineage>
</organism>
<dbReference type="Proteomes" id="UP001523262">
    <property type="component" value="Unassembled WGS sequence"/>
</dbReference>
<keyword evidence="3 5" id="KW-1133">Transmembrane helix</keyword>
<feature type="transmembrane region" description="Helical" evidence="5">
    <location>
        <begin position="111"/>
        <end position="128"/>
    </location>
</feature>
<evidence type="ECO:0000259" key="6">
    <source>
        <dbReference type="Pfam" id="PF13515"/>
    </source>
</evidence>
<keyword evidence="2 5" id="KW-0812">Transmembrane</keyword>
<dbReference type="PANTHER" id="PTHR40064:SF1">
    <property type="entry name" value="MEMBRANE PROTEIN"/>
    <property type="match status" value="1"/>
</dbReference>